<dbReference type="NCBIfam" id="TIGR03954">
    <property type="entry name" value="integ_memb_HG"/>
    <property type="match status" value="1"/>
</dbReference>
<dbReference type="AlphaFoldDB" id="A0A1Y1QTQ7"/>
<evidence type="ECO:0000259" key="7">
    <source>
        <dbReference type="Pfam" id="PF12823"/>
    </source>
</evidence>
<keyword evidence="2" id="KW-1003">Cell membrane</keyword>
<evidence type="ECO:0000256" key="5">
    <source>
        <dbReference type="ARBA" id="ARBA00023136"/>
    </source>
</evidence>
<dbReference type="InterPro" id="IPR023845">
    <property type="entry name" value="DUF3817_TM"/>
</dbReference>
<evidence type="ECO:0000256" key="3">
    <source>
        <dbReference type="ARBA" id="ARBA00022692"/>
    </source>
</evidence>
<keyword evidence="3 6" id="KW-0812">Transmembrane</keyword>
<dbReference type="EMBL" id="MTEJ01000044">
    <property type="protein sequence ID" value="OQX13611.1"/>
    <property type="molecule type" value="Genomic_DNA"/>
</dbReference>
<reference evidence="8 9" key="1">
    <citation type="submission" date="2017-01" db="EMBL/GenBank/DDBJ databases">
        <title>Novel large sulfur bacteria in the metagenomes of groundwater-fed chemosynthetic microbial mats in the Lake Huron basin.</title>
        <authorList>
            <person name="Sharrar A.M."/>
            <person name="Flood B.E."/>
            <person name="Bailey J.V."/>
            <person name="Jones D.S."/>
            <person name="Biddanda B."/>
            <person name="Ruberg S.A."/>
            <person name="Marcus D.N."/>
            <person name="Dick G.J."/>
        </authorList>
    </citation>
    <scope>NUCLEOTIDE SEQUENCE [LARGE SCALE GENOMIC DNA]</scope>
    <source>
        <strain evidence="8">A8</strain>
    </source>
</reference>
<organism evidence="8 9">
    <name type="scientific">Thiothrix lacustris</name>
    <dbReference type="NCBI Taxonomy" id="525917"/>
    <lineage>
        <taxon>Bacteria</taxon>
        <taxon>Pseudomonadati</taxon>
        <taxon>Pseudomonadota</taxon>
        <taxon>Gammaproteobacteria</taxon>
        <taxon>Thiotrichales</taxon>
        <taxon>Thiotrichaceae</taxon>
        <taxon>Thiothrix</taxon>
    </lineage>
</organism>
<protein>
    <recommendedName>
        <fullName evidence="7">DUF3817 domain-containing protein</fullName>
    </recommendedName>
</protein>
<dbReference type="PANTHER" id="PTHR40077:SF1">
    <property type="entry name" value="MEMBRANE PROTEIN"/>
    <property type="match status" value="1"/>
</dbReference>
<comment type="caution">
    <text evidence="8">The sequence shown here is derived from an EMBL/GenBank/DDBJ whole genome shotgun (WGS) entry which is preliminary data.</text>
</comment>
<feature type="domain" description="DUF3817" evidence="7">
    <location>
        <begin position="8"/>
        <end position="91"/>
    </location>
</feature>
<gene>
    <name evidence="8" type="ORF">BWK73_11680</name>
</gene>
<keyword evidence="4 6" id="KW-1133">Transmembrane helix</keyword>
<evidence type="ECO:0000313" key="9">
    <source>
        <dbReference type="Proteomes" id="UP000192491"/>
    </source>
</evidence>
<dbReference type="Pfam" id="PF12823">
    <property type="entry name" value="DUF3817"/>
    <property type="match status" value="1"/>
</dbReference>
<name>A0A1Y1QTQ7_9GAMM</name>
<sequence>MLLRILMLSKIAILEGSTLLLLLFLAVPAKRLFGYPEAVTLMGSIHGAAFIAYVVTLVAFFVGKHLNIKQLGLGLFAAFIPFGSFVFEHNVLKPRQL</sequence>
<feature type="transmembrane region" description="Helical" evidence="6">
    <location>
        <begin position="70"/>
        <end position="87"/>
    </location>
</feature>
<proteinExistence type="predicted"/>
<evidence type="ECO:0000313" key="8">
    <source>
        <dbReference type="EMBL" id="OQX13611.1"/>
    </source>
</evidence>
<evidence type="ECO:0000256" key="4">
    <source>
        <dbReference type="ARBA" id="ARBA00022989"/>
    </source>
</evidence>
<dbReference type="Proteomes" id="UP000192491">
    <property type="component" value="Unassembled WGS sequence"/>
</dbReference>
<comment type="subcellular location">
    <subcellularLocation>
        <location evidence="1">Cell membrane</location>
        <topology evidence="1">Multi-pass membrane protein</topology>
    </subcellularLocation>
</comment>
<keyword evidence="5 6" id="KW-0472">Membrane</keyword>
<dbReference type="PANTHER" id="PTHR40077">
    <property type="entry name" value="MEMBRANE PROTEIN-RELATED"/>
    <property type="match status" value="1"/>
</dbReference>
<dbReference type="GO" id="GO:0005886">
    <property type="term" value="C:plasma membrane"/>
    <property type="evidence" value="ECO:0007669"/>
    <property type="project" value="UniProtKB-SubCell"/>
</dbReference>
<evidence type="ECO:0000256" key="1">
    <source>
        <dbReference type="ARBA" id="ARBA00004651"/>
    </source>
</evidence>
<evidence type="ECO:0000256" key="2">
    <source>
        <dbReference type="ARBA" id="ARBA00022475"/>
    </source>
</evidence>
<accession>A0A1Y1QTQ7</accession>
<evidence type="ECO:0000256" key="6">
    <source>
        <dbReference type="SAM" id="Phobius"/>
    </source>
</evidence>
<feature type="transmembrane region" description="Helical" evidence="6">
    <location>
        <begin position="44"/>
        <end position="63"/>
    </location>
</feature>